<dbReference type="Proteomes" id="UP000035618">
    <property type="component" value="Unassembled WGS sequence"/>
</dbReference>
<reference evidence="1" key="1">
    <citation type="submission" date="2014-03" db="EMBL/GenBank/DDBJ databases">
        <authorList>
            <person name="Donnell M.M."/>
        </authorList>
    </citation>
    <scope>NUCLEOTIDE SEQUENCE</scope>
    <source>
        <strain evidence="1">ATCC 27780</strain>
    </source>
</reference>
<evidence type="ECO:0000313" key="3">
    <source>
        <dbReference type="Proteomes" id="UP000035618"/>
    </source>
</evidence>
<sequence>MNLQLRQLSDDIDYMAKQLLTENGVLPEDYYNSSYSDMQTALVSRPREERVVDAGEFARSLMKGGS</sequence>
<accession>A0A1H7XWM8</accession>
<dbReference type="RefSeq" id="WP_046922200.1">
    <property type="nucleotide sequence ID" value="NZ_JADNNQ010000136.1"/>
</dbReference>
<comment type="caution">
    <text evidence="1">The sequence shown here is derived from an EMBL/GenBank/DDBJ whole genome shotgun (WGS) entry which is preliminary data.</text>
</comment>
<reference evidence="2 4" key="3">
    <citation type="submission" date="2016-10" db="EMBL/GenBank/DDBJ databases">
        <authorList>
            <person name="Varghese N."/>
            <person name="Submissions S."/>
        </authorList>
    </citation>
    <scope>NUCLEOTIDE SEQUENCE [LARGE SCALE GENOMIC DNA]</scope>
    <source>
        <strain evidence="2 4">WC1T17</strain>
    </source>
</reference>
<name>A0A1H7XWM8_9LACO</name>
<protein>
    <submittedName>
        <fullName evidence="1">Uncharacterized protein</fullName>
    </submittedName>
</protein>
<dbReference type="EMBL" id="FOCC01000002">
    <property type="protein sequence ID" value="SEM38240.1"/>
    <property type="molecule type" value="Genomic_DNA"/>
</dbReference>
<dbReference type="Proteomes" id="UP000182089">
    <property type="component" value="Unassembled WGS sequence"/>
</dbReference>
<dbReference type="OrthoDB" id="2304629at2"/>
<dbReference type="AlphaFoldDB" id="A0A1H7XWM8"/>
<organism evidence="1 3">
    <name type="scientific">Ligilactobacillus ruminis</name>
    <dbReference type="NCBI Taxonomy" id="1623"/>
    <lineage>
        <taxon>Bacteria</taxon>
        <taxon>Bacillati</taxon>
        <taxon>Bacillota</taxon>
        <taxon>Bacilli</taxon>
        <taxon>Lactobacillales</taxon>
        <taxon>Lactobacillaceae</taxon>
        <taxon>Ligilactobacillus</taxon>
    </lineage>
</organism>
<evidence type="ECO:0000313" key="1">
    <source>
        <dbReference type="EMBL" id="KLA47028.1"/>
    </source>
</evidence>
<evidence type="ECO:0000313" key="4">
    <source>
        <dbReference type="Proteomes" id="UP000182089"/>
    </source>
</evidence>
<gene>
    <name evidence="1" type="ORF">LRB_470</name>
    <name evidence="2" type="ORF">SAMN05216431_1023</name>
</gene>
<dbReference type="EMBL" id="JHAJ01000022">
    <property type="protein sequence ID" value="KLA47028.1"/>
    <property type="molecule type" value="Genomic_DNA"/>
</dbReference>
<reference evidence="1 3" key="2">
    <citation type="journal article" date="2015" name="BMC Microbiol.">
        <title>Lactobacillus ruminis strains cluster according to their mammalian gut source.</title>
        <authorList>
            <person name="O' Donnell M.M."/>
            <person name="Harris H.M."/>
            <person name="Lynch D.B."/>
            <person name="Ross R.P."/>
            <person name="O'Toole P.W."/>
        </authorList>
    </citation>
    <scope>NUCLEOTIDE SEQUENCE [LARGE SCALE GENOMIC DNA]</scope>
    <source>
        <strain evidence="1 3">ATCC 27780</strain>
    </source>
</reference>
<evidence type="ECO:0000313" key="2">
    <source>
        <dbReference type="EMBL" id="SEM38240.1"/>
    </source>
</evidence>
<proteinExistence type="predicted"/>